<accession>A0A9N9D6P4</accession>
<sequence length="167" mass="18828">MVPVPVNVKPAEFCKFIKKMLRIRTKVKINNQHNSISLENPRVFTTGSQKNVAENVGPQNTRTIAFRGNFAIKGAIVYEIQNVTQKPHYLVITWAVKGWLRCGKNSVTCHVLNNLDDEPLEQLYKQLHTRQNRQYVGANAVPMHQFAYRISGGISNGANAEIAITLQ</sequence>
<evidence type="ECO:0000313" key="2">
    <source>
        <dbReference type="Proteomes" id="UP000789739"/>
    </source>
</evidence>
<name>A0A9N9D6P4_9GLOM</name>
<comment type="caution">
    <text evidence="1">The sequence shown here is derived from an EMBL/GenBank/DDBJ whole genome shotgun (WGS) entry which is preliminary data.</text>
</comment>
<gene>
    <name evidence="1" type="ORF">PBRASI_LOCUS8895</name>
</gene>
<keyword evidence="2" id="KW-1185">Reference proteome</keyword>
<dbReference type="Proteomes" id="UP000789739">
    <property type="component" value="Unassembled WGS sequence"/>
</dbReference>
<dbReference type="EMBL" id="CAJVPI010001727">
    <property type="protein sequence ID" value="CAG8624464.1"/>
    <property type="molecule type" value="Genomic_DNA"/>
</dbReference>
<protein>
    <submittedName>
        <fullName evidence="1">9183_t:CDS:1</fullName>
    </submittedName>
</protein>
<dbReference type="OrthoDB" id="2439709at2759"/>
<reference evidence="1" key="1">
    <citation type="submission" date="2021-06" db="EMBL/GenBank/DDBJ databases">
        <authorList>
            <person name="Kallberg Y."/>
            <person name="Tangrot J."/>
            <person name="Rosling A."/>
        </authorList>
    </citation>
    <scope>NUCLEOTIDE SEQUENCE</scope>
    <source>
        <strain evidence="1">BR232B</strain>
    </source>
</reference>
<organism evidence="1 2">
    <name type="scientific">Paraglomus brasilianum</name>
    <dbReference type="NCBI Taxonomy" id="144538"/>
    <lineage>
        <taxon>Eukaryota</taxon>
        <taxon>Fungi</taxon>
        <taxon>Fungi incertae sedis</taxon>
        <taxon>Mucoromycota</taxon>
        <taxon>Glomeromycotina</taxon>
        <taxon>Glomeromycetes</taxon>
        <taxon>Paraglomerales</taxon>
        <taxon>Paraglomeraceae</taxon>
        <taxon>Paraglomus</taxon>
    </lineage>
</organism>
<dbReference type="AlphaFoldDB" id="A0A9N9D6P4"/>
<proteinExistence type="predicted"/>
<evidence type="ECO:0000313" key="1">
    <source>
        <dbReference type="EMBL" id="CAG8624464.1"/>
    </source>
</evidence>